<reference evidence="2" key="1">
    <citation type="submission" date="2023-10" db="EMBL/GenBank/DDBJ databases">
        <authorList>
            <person name="Chen Y."/>
            <person name="Shah S."/>
            <person name="Dougan E. K."/>
            <person name="Thang M."/>
            <person name="Chan C."/>
        </authorList>
    </citation>
    <scope>NUCLEOTIDE SEQUENCE [LARGE SCALE GENOMIC DNA]</scope>
</reference>
<comment type="caution">
    <text evidence="2">The sequence shown here is derived from an EMBL/GenBank/DDBJ whole genome shotgun (WGS) entry which is preliminary data.</text>
</comment>
<feature type="compositionally biased region" description="Basic and acidic residues" evidence="1">
    <location>
        <begin position="226"/>
        <end position="252"/>
    </location>
</feature>
<feature type="non-terminal residue" evidence="2">
    <location>
        <position position="1042"/>
    </location>
</feature>
<organism evidence="2 3">
    <name type="scientific">Prorocentrum cordatum</name>
    <dbReference type="NCBI Taxonomy" id="2364126"/>
    <lineage>
        <taxon>Eukaryota</taxon>
        <taxon>Sar</taxon>
        <taxon>Alveolata</taxon>
        <taxon>Dinophyceae</taxon>
        <taxon>Prorocentrales</taxon>
        <taxon>Prorocentraceae</taxon>
        <taxon>Prorocentrum</taxon>
    </lineage>
</organism>
<dbReference type="Proteomes" id="UP001189429">
    <property type="component" value="Unassembled WGS sequence"/>
</dbReference>
<proteinExistence type="predicted"/>
<protein>
    <submittedName>
        <fullName evidence="2">Uncharacterized protein</fullName>
    </submittedName>
</protein>
<feature type="region of interest" description="Disordered" evidence="1">
    <location>
        <begin position="140"/>
        <end position="162"/>
    </location>
</feature>
<evidence type="ECO:0000256" key="1">
    <source>
        <dbReference type="SAM" id="MobiDB-lite"/>
    </source>
</evidence>
<sequence>ARKFLCDCQGKHQRASVMGNSETHLLPEKQQKIAVDLGRDGCKRTATAARPPCLRETGCRGGEMLIARRRLETTSFDHVRAAAQPRGRGDPSRGFAATTVQAKELASLAASPRAEDDPWIAAADWKLDLEAMLKSEFPQKTGGVAKTPKGAKATGSEGEPGSLLDSCLVRKDVAREARCALRIALKGPYQKRWARARAAPGAPPRTQRPKKRADPNKKTSRVKQKRLQERRQRLPPEEREAFVQPREEERVCQEPGGPFLAPLECWRRADEQPAQTAQRPGDRVVYQGREQQEKDFSHRYRNWTSKPEPALLATHEVEVSEKARHLARRAHMKCRESDTMCYALTLMQKYQTLARGWRDEVQRGRVICEPKRIAIETLDQGVADFPGSARLMVWQKMMKVEALSPVHRQRLLEPTGLPAAAGQARATGGRAGVDSKLVKDMRGDKMGALRKHAKGEPAIINDICAATSTTAIQKTSLEDIQAQLQKTSGGAQEEDYPPIEQEEFDRALNAINGGAGASSSTEAQCLPHVIREGLRQLMNDTELNAVWPRQCTAAVAASVPKPAGGDRVLGMIALLPKIWSKARGSIVNNSLVGGARIFWGGDLRGCPALRAALHRALLDEVGGEMQLASAALLLDLLTFCDVISLAPLVELAMQAKYPAVAVAMEVEIFLGPRILQDQRHGISDWVRPTRSAVAGSARGAPMAEMFIRAVLDKAHLVAPQERGQIISNETRLLASDARLGQELQAELVSLARPLQPALDAPGGRRRSGWQARDCKKQRKRTLAAGMRAGRIARTRRGAALAEEAKGLWGTGPGLEEDPGVKPRLQLAGSWLEPREAAPEARARIKRDWPAIRGALLTASAGRRWHRARGPVGTPLATPMDAGWGARAASAWSRPEVDGATTKWHLAGSSLEAHGSFIDRLPILHDLREDIRRQLWKQAKAHEDGITLESGADALRARRELDQIARRGMWAEWSRAMAVICGRQWSRARKRRCGHAVSAVCPRCGLEPETLTHGMWQRTANVSKGSEFAKSEHLVARRLREVV</sequence>
<dbReference type="EMBL" id="CAUYUJ010019804">
    <property type="protein sequence ID" value="CAK0893770.1"/>
    <property type="molecule type" value="Genomic_DNA"/>
</dbReference>
<gene>
    <name evidence="2" type="ORF">PCOR1329_LOCUS73017</name>
</gene>
<evidence type="ECO:0000313" key="2">
    <source>
        <dbReference type="EMBL" id="CAK0893770.1"/>
    </source>
</evidence>
<name>A0ABN9X3E8_9DINO</name>
<accession>A0ABN9X3E8</accession>
<feature type="non-terminal residue" evidence="2">
    <location>
        <position position="1"/>
    </location>
</feature>
<feature type="region of interest" description="Disordered" evidence="1">
    <location>
        <begin position="192"/>
        <end position="254"/>
    </location>
</feature>
<keyword evidence="3" id="KW-1185">Reference proteome</keyword>
<evidence type="ECO:0000313" key="3">
    <source>
        <dbReference type="Proteomes" id="UP001189429"/>
    </source>
</evidence>